<name>A0ABR5K4C7_9BACI</name>
<feature type="domain" description="HTH luxR-type" evidence="4">
    <location>
        <begin position="176"/>
        <end position="241"/>
    </location>
</feature>
<dbReference type="Proteomes" id="UP000050668">
    <property type="component" value="Unassembled WGS sequence"/>
</dbReference>
<dbReference type="PROSITE" id="PS50043">
    <property type="entry name" value="HTH_LUXR_2"/>
    <property type="match status" value="1"/>
</dbReference>
<reference evidence="6" key="1">
    <citation type="submission" date="2015-07" db="EMBL/GenBank/DDBJ databases">
        <title>Fjat-14205 dsm 2895.</title>
        <authorList>
            <person name="Liu B."/>
            <person name="Wang J."/>
            <person name="Zhu Y."/>
            <person name="Liu G."/>
            <person name="Chen Q."/>
            <person name="Chen Z."/>
            <person name="Lan J."/>
            <person name="Che J."/>
            <person name="Ge C."/>
            <person name="Shi H."/>
            <person name="Pan Z."/>
            <person name="Liu X."/>
        </authorList>
    </citation>
    <scope>NUCLEOTIDE SEQUENCE [LARGE SCALE GENOMIC DNA]</scope>
    <source>
        <strain evidence="6">DSM 25560</strain>
    </source>
</reference>
<evidence type="ECO:0000313" key="5">
    <source>
        <dbReference type="EMBL" id="KOS69770.1"/>
    </source>
</evidence>
<proteinExistence type="predicted"/>
<dbReference type="PANTHER" id="PTHR44688">
    <property type="entry name" value="DNA-BINDING TRANSCRIPTIONAL ACTIVATOR DEVR_DOSR"/>
    <property type="match status" value="1"/>
</dbReference>
<dbReference type="InterPro" id="IPR000792">
    <property type="entry name" value="Tscrpt_reg_LuxR_C"/>
</dbReference>
<gene>
    <name evidence="5" type="ORF">AEA09_06870</name>
</gene>
<evidence type="ECO:0000313" key="6">
    <source>
        <dbReference type="Proteomes" id="UP000050668"/>
    </source>
</evidence>
<dbReference type="PROSITE" id="PS00622">
    <property type="entry name" value="HTH_LUXR_1"/>
    <property type="match status" value="1"/>
</dbReference>
<dbReference type="PRINTS" id="PR00038">
    <property type="entry name" value="HTHLUXR"/>
</dbReference>
<accession>A0ABR5K4C7</accession>
<comment type="caution">
    <text evidence="5">The sequence shown here is derived from an EMBL/GenBank/DDBJ whole genome shotgun (WGS) entry which is preliminary data.</text>
</comment>
<dbReference type="PANTHER" id="PTHR44688:SF16">
    <property type="entry name" value="DNA-BINDING TRANSCRIPTIONAL ACTIVATOR DEVR_DOSR"/>
    <property type="match status" value="1"/>
</dbReference>
<dbReference type="SUPFAM" id="SSF46894">
    <property type="entry name" value="C-terminal effector domain of the bipartite response regulators"/>
    <property type="match status" value="1"/>
</dbReference>
<dbReference type="Pfam" id="PF00196">
    <property type="entry name" value="GerE"/>
    <property type="match status" value="1"/>
</dbReference>
<dbReference type="EMBL" id="LGRV01000003">
    <property type="protein sequence ID" value="KOS69770.1"/>
    <property type="molecule type" value="Genomic_DNA"/>
</dbReference>
<keyword evidence="3" id="KW-0804">Transcription</keyword>
<sequence>MQESKELLNTVQSLAKIQINQNLETYRYDVLNILYEKLGFKSSLFWLVDDQKNLVNPILFNIEESLIREYFQYFQKHDPLHPKNIKHTQAIQSITNNVSEKEYLNSDYHNLFMSKYNVRDEMAIYIQVDNVYAGVIGLLRENDELNFNQNDYTKLNFLIQMIENGFIFNLQSTALARSPLTTLTNREEEIVIEIAKGKKNYEIARQLFISENTVKKHLQNLFQKFEARNRIELLYKISNIKSSITSNF</sequence>
<organism evidence="5 6">
    <name type="scientific">Lysinibacillus contaminans</name>
    <dbReference type="NCBI Taxonomy" id="1293441"/>
    <lineage>
        <taxon>Bacteria</taxon>
        <taxon>Bacillati</taxon>
        <taxon>Bacillota</taxon>
        <taxon>Bacilli</taxon>
        <taxon>Bacillales</taxon>
        <taxon>Bacillaceae</taxon>
        <taxon>Lysinibacillus</taxon>
    </lineage>
</organism>
<dbReference type="Gene3D" id="1.10.10.10">
    <property type="entry name" value="Winged helix-like DNA-binding domain superfamily/Winged helix DNA-binding domain"/>
    <property type="match status" value="1"/>
</dbReference>
<keyword evidence="1" id="KW-0805">Transcription regulation</keyword>
<keyword evidence="6" id="KW-1185">Reference proteome</keyword>
<evidence type="ECO:0000256" key="2">
    <source>
        <dbReference type="ARBA" id="ARBA00023125"/>
    </source>
</evidence>
<dbReference type="InterPro" id="IPR016032">
    <property type="entry name" value="Sig_transdc_resp-reg_C-effctor"/>
</dbReference>
<dbReference type="SMART" id="SM00421">
    <property type="entry name" value="HTH_LUXR"/>
    <property type="match status" value="1"/>
</dbReference>
<protein>
    <recommendedName>
        <fullName evidence="4">HTH luxR-type domain-containing protein</fullName>
    </recommendedName>
</protein>
<dbReference type="CDD" id="cd06170">
    <property type="entry name" value="LuxR_C_like"/>
    <property type="match status" value="1"/>
</dbReference>
<evidence type="ECO:0000259" key="4">
    <source>
        <dbReference type="PROSITE" id="PS50043"/>
    </source>
</evidence>
<evidence type="ECO:0000256" key="1">
    <source>
        <dbReference type="ARBA" id="ARBA00023015"/>
    </source>
</evidence>
<keyword evidence="2" id="KW-0238">DNA-binding</keyword>
<dbReference type="InterPro" id="IPR036388">
    <property type="entry name" value="WH-like_DNA-bd_sf"/>
</dbReference>
<evidence type="ECO:0000256" key="3">
    <source>
        <dbReference type="ARBA" id="ARBA00023163"/>
    </source>
</evidence>